<dbReference type="Gene3D" id="1.10.3720.10">
    <property type="entry name" value="MetI-like"/>
    <property type="match status" value="1"/>
</dbReference>
<dbReference type="GO" id="GO:0005886">
    <property type="term" value="C:plasma membrane"/>
    <property type="evidence" value="ECO:0007669"/>
    <property type="project" value="UniProtKB-SubCell"/>
</dbReference>
<dbReference type="CDD" id="cd06261">
    <property type="entry name" value="TM_PBP2"/>
    <property type="match status" value="1"/>
</dbReference>
<keyword evidence="6 7" id="KW-0472">Membrane</keyword>
<evidence type="ECO:0000259" key="8">
    <source>
        <dbReference type="PROSITE" id="PS50928"/>
    </source>
</evidence>
<evidence type="ECO:0000313" key="9">
    <source>
        <dbReference type="EMBL" id="VAW43035.1"/>
    </source>
</evidence>
<name>A0A3B0VHM3_9ZZZZ</name>
<accession>A0A3B0VHM3</accession>
<proteinExistence type="predicted"/>
<dbReference type="AlphaFoldDB" id="A0A3B0VHM3"/>
<evidence type="ECO:0000256" key="1">
    <source>
        <dbReference type="ARBA" id="ARBA00004651"/>
    </source>
</evidence>
<organism evidence="9">
    <name type="scientific">hydrothermal vent metagenome</name>
    <dbReference type="NCBI Taxonomy" id="652676"/>
    <lineage>
        <taxon>unclassified sequences</taxon>
        <taxon>metagenomes</taxon>
        <taxon>ecological metagenomes</taxon>
    </lineage>
</organism>
<feature type="domain" description="ABC transmembrane type-1" evidence="8">
    <location>
        <begin position="72"/>
        <end position="286"/>
    </location>
</feature>
<evidence type="ECO:0000256" key="4">
    <source>
        <dbReference type="ARBA" id="ARBA00022692"/>
    </source>
</evidence>
<gene>
    <name evidence="9" type="ORF">MNBD_CHLOROFLEXI01-2398</name>
</gene>
<keyword evidence="3" id="KW-1003">Cell membrane</keyword>
<dbReference type="InterPro" id="IPR035906">
    <property type="entry name" value="MetI-like_sf"/>
</dbReference>
<dbReference type="InterPro" id="IPR051393">
    <property type="entry name" value="ABC_transporter_permease"/>
</dbReference>
<evidence type="ECO:0000256" key="5">
    <source>
        <dbReference type="ARBA" id="ARBA00022989"/>
    </source>
</evidence>
<reference evidence="9" key="1">
    <citation type="submission" date="2018-06" db="EMBL/GenBank/DDBJ databases">
        <authorList>
            <person name="Zhirakovskaya E."/>
        </authorList>
    </citation>
    <scope>NUCLEOTIDE SEQUENCE</scope>
</reference>
<dbReference type="PANTHER" id="PTHR30193:SF37">
    <property type="entry name" value="INNER MEMBRANE ABC TRANSPORTER PERMEASE PROTEIN YCJO"/>
    <property type="match status" value="1"/>
</dbReference>
<protein>
    <submittedName>
        <fullName evidence="9">ABC transporter, permease protein 1 (Cluster 1, maltose/g3p/polyamine/iron)</fullName>
    </submittedName>
</protein>
<dbReference type="InterPro" id="IPR000515">
    <property type="entry name" value="MetI-like"/>
</dbReference>
<keyword evidence="4 7" id="KW-0812">Transmembrane</keyword>
<feature type="transmembrane region" description="Helical" evidence="7">
    <location>
        <begin position="158"/>
        <end position="183"/>
    </location>
</feature>
<feature type="transmembrane region" description="Helical" evidence="7">
    <location>
        <begin position="208"/>
        <end position="226"/>
    </location>
</feature>
<feature type="transmembrane region" description="Helical" evidence="7">
    <location>
        <begin position="76"/>
        <end position="99"/>
    </location>
</feature>
<dbReference type="GO" id="GO:0055085">
    <property type="term" value="P:transmembrane transport"/>
    <property type="evidence" value="ECO:0007669"/>
    <property type="project" value="InterPro"/>
</dbReference>
<sequence>MKKAFNALEGYLYLAPTMIVLGIFVFWPIVSSFQMSLTRVAPFGGAVIDVGAEHYQRLWAELIERGDFYNNLKVSLLFTLATVPTGIGLAVVLAIALSYPLTHLSWFHRTLIFVPIVISSAITAVIFRWLYNPATGYVNYWISLVGIDSINWLTSKDWALVSVAFAVVWRQLGFNVIIALAGVQNIDSTYYEAAKVDGANLWHRVRHITLPLLSPTLFFLLIINVINSLQTFGEINILTDGGPGQATTNMIYAIFIDGFVGTPLRGFASAQAYILALVIIGITLVQFRGFGRKVHYS</sequence>
<dbReference type="PANTHER" id="PTHR30193">
    <property type="entry name" value="ABC TRANSPORTER PERMEASE PROTEIN"/>
    <property type="match status" value="1"/>
</dbReference>
<feature type="transmembrane region" description="Helical" evidence="7">
    <location>
        <begin position="272"/>
        <end position="291"/>
    </location>
</feature>
<dbReference type="Pfam" id="PF00528">
    <property type="entry name" value="BPD_transp_1"/>
    <property type="match status" value="1"/>
</dbReference>
<evidence type="ECO:0000256" key="7">
    <source>
        <dbReference type="SAM" id="Phobius"/>
    </source>
</evidence>
<comment type="subcellular location">
    <subcellularLocation>
        <location evidence="1">Cell membrane</location>
        <topology evidence="1">Multi-pass membrane protein</topology>
    </subcellularLocation>
</comment>
<keyword evidence="2" id="KW-0813">Transport</keyword>
<evidence type="ECO:0000256" key="6">
    <source>
        <dbReference type="ARBA" id="ARBA00023136"/>
    </source>
</evidence>
<feature type="transmembrane region" description="Helical" evidence="7">
    <location>
        <begin position="12"/>
        <end position="30"/>
    </location>
</feature>
<feature type="transmembrane region" description="Helical" evidence="7">
    <location>
        <begin position="111"/>
        <end position="131"/>
    </location>
</feature>
<dbReference type="SUPFAM" id="SSF161098">
    <property type="entry name" value="MetI-like"/>
    <property type="match status" value="1"/>
</dbReference>
<evidence type="ECO:0000256" key="3">
    <source>
        <dbReference type="ARBA" id="ARBA00022475"/>
    </source>
</evidence>
<dbReference type="EMBL" id="UOEU01001005">
    <property type="protein sequence ID" value="VAW43035.1"/>
    <property type="molecule type" value="Genomic_DNA"/>
</dbReference>
<dbReference type="PROSITE" id="PS50928">
    <property type="entry name" value="ABC_TM1"/>
    <property type="match status" value="1"/>
</dbReference>
<evidence type="ECO:0000256" key="2">
    <source>
        <dbReference type="ARBA" id="ARBA00022448"/>
    </source>
</evidence>
<keyword evidence="5 7" id="KW-1133">Transmembrane helix</keyword>